<evidence type="ECO:0000256" key="2">
    <source>
        <dbReference type="ARBA" id="ARBA00022649"/>
    </source>
</evidence>
<organism evidence="3 4">
    <name type="scientific">Alkalimonas delamerensis</name>
    <dbReference type="NCBI Taxonomy" id="265981"/>
    <lineage>
        <taxon>Bacteria</taxon>
        <taxon>Pseudomonadati</taxon>
        <taxon>Pseudomonadota</taxon>
        <taxon>Gammaproteobacteria</taxon>
        <taxon>Alkalimonas</taxon>
    </lineage>
</organism>
<proteinExistence type="inferred from homology"/>
<dbReference type="Proteomes" id="UP001236258">
    <property type="component" value="Unassembled WGS sequence"/>
</dbReference>
<dbReference type="PANTHER" id="PTHR33755:SF5">
    <property type="entry name" value="TYPE II TOXIN-ANTITOXIN SYSTEM RELE_PARE FAMILY TOXIN"/>
    <property type="match status" value="1"/>
</dbReference>
<dbReference type="Gene3D" id="3.30.2310.20">
    <property type="entry name" value="RelE-like"/>
    <property type="match status" value="1"/>
</dbReference>
<evidence type="ECO:0000313" key="4">
    <source>
        <dbReference type="Proteomes" id="UP001236258"/>
    </source>
</evidence>
<keyword evidence="2" id="KW-1277">Toxin-antitoxin system</keyword>
<dbReference type="InterPro" id="IPR035093">
    <property type="entry name" value="RelE/ParE_toxin_dom_sf"/>
</dbReference>
<dbReference type="EMBL" id="JAUZVY010000003">
    <property type="protein sequence ID" value="MDP4529087.1"/>
    <property type="molecule type" value="Genomic_DNA"/>
</dbReference>
<evidence type="ECO:0000256" key="1">
    <source>
        <dbReference type="ARBA" id="ARBA00006226"/>
    </source>
</evidence>
<accession>A0ABT9GQ34</accession>
<sequence length="99" mass="11369">MKLEWSPLALERVRDIASYIALDKPLAAEDWVEGLFESVERLETHPMSGRKVPEVGVERIREIIYGAYRVIYGIDAPAQRISVLTVRRGSEMLRVEELE</sequence>
<reference evidence="3 4" key="1">
    <citation type="submission" date="2023-08" db="EMBL/GenBank/DDBJ databases">
        <authorList>
            <person name="Joshi A."/>
            <person name="Thite S."/>
        </authorList>
    </citation>
    <scope>NUCLEOTIDE SEQUENCE [LARGE SCALE GENOMIC DNA]</scope>
    <source>
        <strain evidence="3 4">1E1</strain>
    </source>
</reference>
<comment type="similarity">
    <text evidence="1">Belongs to the RelE toxin family.</text>
</comment>
<comment type="caution">
    <text evidence="3">The sequence shown here is derived from an EMBL/GenBank/DDBJ whole genome shotgun (WGS) entry which is preliminary data.</text>
</comment>
<dbReference type="PANTHER" id="PTHR33755">
    <property type="entry name" value="TOXIN PARE1-RELATED"/>
    <property type="match status" value="1"/>
</dbReference>
<dbReference type="InterPro" id="IPR007712">
    <property type="entry name" value="RelE/ParE_toxin"/>
</dbReference>
<gene>
    <name evidence="3" type="ORF">Q3O59_08590</name>
</gene>
<protein>
    <submittedName>
        <fullName evidence="3">Type II toxin-antitoxin system RelE/ParE family toxin</fullName>
    </submittedName>
</protein>
<dbReference type="InterPro" id="IPR051803">
    <property type="entry name" value="TA_system_RelE-like_toxin"/>
</dbReference>
<dbReference type="Pfam" id="PF05016">
    <property type="entry name" value="ParE_toxin"/>
    <property type="match status" value="1"/>
</dbReference>
<keyword evidence="4" id="KW-1185">Reference proteome</keyword>
<evidence type="ECO:0000313" key="3">
    <source>
        <dbReference type="EMBL" id="MDP4529087.1"/>
    </source>
</evidence>
<dbReference type="RefSeq" id="WP_305945195.1">
    <property type="nucleotide sequence ID" value="NZ_JAUZVY010000003.1"/>
</dbReference>
<name>A0ABT9GQ34_9GAMM</name>